<keyword evidence="2" id="KW-0997">Cell inner membrane</keyword>
<evidence type="ECO:0000256" key="4">
    <source>
        <dbReference type="ARBA" id="ARBA00022679"/>
    </source>
</evidence>
<evidence type="ECO:0000259" key="6">
    <source>
        <dbReference type="Pfam" id="PF00535"/>
    </source>
</evidence>
<accession>A0A1M7T244</accession>
<evidence type="ECO:0000313" key="7">
    <source>
        <dbReference type="EMBL" id="SHN64742.1"/>
    </source>
</evidence>
<name>A0A1M7T244_9BACT</name>
<dbReference type="CDD" id="cd00761">
    <property type="entry name" value="Glyco_tranf_GTA_type"/>
    <property type="match status" value="1"/>
</dbReference>
<dbReference type="AlphaFoldDB" id="A0A1M7T244"/>
<evidence type="ECO:0000256" key="2">
    <source>
        <dbReference type="ARBA" id="ARBA00022519"/>
    </source>
</evidence>
<dbReference type="EMBL" id="FRDI01000006">
    <property type="protein sequence ID" value="SHN64742.1"/>
    <property type="molecule type" value="Genomic_DNA"/>
</dbReference>
<dbReference type="Proteomes" id="UP000186469">
    <property type="component" value="Unassembled WGS sequence"/>
</dbReference>
<dbReference type="PANTHER" id="PTHR22916:SF3">
    <property type="entry name" value="UDP-GLCNAC:BETAGAL BETA-1,3-N-ACETYLGLUCOSAMINYLTRANSFERASE-LIKE PROTEIN 1"/>
    <property type="match status" value="1"/>
</dbReference>
<organism evidence="7 8">
    <name type="scientific">Desulfovibrio litoralis DSM 11393</name>
    <dbReference type="NCBI Taxonomy" id="1121455"/>
    <lineage>
        <taxon>Bacteria</taxon>
        <taxon>Pseudomonadati</taxon>
        <taxon>Thermodesulfobacteriota</taxon>
        <taxon>Desulfovibrionia</taxon>
        <taxon>Desulfovibrionales</taxon>
        <taxon>Desulfovibrionaceae</taxon>
        <taxon>Desulfovibrio</taxon>
    </lineage>
</organism>
<keyword evidence="3 7" id="KW-0328">Glycosyltransferase</keyword>
<dbReference type="InterPro" id="IPR009993">
    <property type="entry name" value="WecF"/>
</dbReference>
<dbReference type="SUPFAM" id="SSF53448">
    <property type="entry name" value="Nucleotide-diphospho-sugar transferases"/>
    <property type="match status" value="1"/>
</dbReference>
<keyword evidence="4 7" id="KW-0808">Transferase</keyword>
<protein>
    <submittedName>
        <fullName evidence="7">4-alpha-L-fucosyltransferase glycosyl transferase group 56</fullName>
    </submittedName>
</protein>
<evidence type="ECO:0000313" key="8">
    <source>
        <dbReference type="Proteomes" id="UP000186469"/>
    </source>
</evidence>
<gene>
    <name evidence="7" type="ORF">SAMN02745728_01454</name>
</gene>
<dbReference type="InterPro" id="IPR029044">
    <property type="entry name" value="Nucleotide-diphossugar_trans"/>
</dbReference>
<dbReference type="GO" id="GO:0009246">
    <property type="term" value="P:enterobacterial common antigen biosynthetic process"/>
    <property type="evidence" value="ECO:0007669"/>
    <property type="project" value="InterPro"/>
</dbReference>
<dbReference type="Pfam" id="PF00535">
    <property type="entry name" value="Glycos_transf_2"/>
    <property type="match status" value="1"/>
</dbReference>
<evidence type="ECO:0000256" key="3">
    <source>
        <dbReference type="ARBA" id="ARBA00022676"/>
    </source>
</evidence>
<keyword evidence="1" id="KW-1003">Cell membrane</keyword>
<dbReference type="Gene3D" id="3.90.550.10">
    <property type="entry name" value="Spore Coat Polysaccharide Biosynthesis Protein SpsA, Chain A"/>
    <property type="match status" value="1"/>
</dbReference>
<dbReference type="STRING" id="1121455.SAMN02745728_01454"/>
<dbReference type="Pfam" id="PF07429">
    <property type="entry name" value="Glyco_transf_56"/>
    <property type="match status" value="1"/>
</dbReference>
<dbReference type="PANTHER" id="PTHR22916">
    <property type="entry name" value="GLYCOSYLTRANSFERASE"/>
    <property type="match status" value="1"/>
</dbReference>
<evidence type="ECO:0000256" key="1">
    <source>
        <dbReference type="ARBA" id="ARBA00022475"/>
    </source>
</evidence>
<proteinExistence type="predicted"/>
<dbReference type="RefSeq" id="WP_072697144.1">
    <property type="nucleotide sequence ID" value="NZ_FRDI01000006.1"/>
</dbReference>
<dbReference type="GO" id="GO:0008417">
    <property type="term" value="F:fucosyltransferase activity"/>
    <property type="evidence" value="ECO:0007669"/>
    <property type="project" value="InterPro"/>
</dbReference>
<evidence type="ECO:0000256" key="5">
    <source>
        <dbReference type="ARBA" id="ARBA00023136"/>
    </source>
</evidence>
<keyword evidence="5" id="KW-0472">Membrane</keyword>
<keyword evidence="8" id="KW-1185">Reference proteome</keyword>
<reference evidence="7 8" key="1">
    <citation type="submission" date="2016-12" db="EMBL/GenBank/DDBJ databases">
        <authorList>
            <person name="Song W.-J."/>
            <person name="Kurnit D.M."/>
        </authorList>
    </citation>
    <scope>NUCLEOTIDE SEQUENCE [LARGE SCALE GENOMIC DNA]</scope>
    <source>
        <strain evidence="7 8">DSM 11393</strain>
    </source>
</reference>
<sequence>MNVSNNLISVIIPAYNHELYIATTIKSIIAQSYKNIELLIINDGSTDRTWNVIQSFAKKCENRFVRVVFETQNNLGRYETLNKLLNLAQGKYVYLIASDNIAKPQALETLHNFLENNEGYALVAGDNEYIDGKGQTLVIGDPYNRDISTGFIYNTLGQYLPQNRPDVDFLSSDFEIFKNLLKGNSIPNGYLIRKSIFEQIVFFTKEALLKDNDLMLKISQQSKLKYLDEILFSYRIHGENISTKSVMLYPNKYCVHLMFDSKQAADIIEFINATFDSQEHVFFVLPYNDTKGITEQHSNVFFINDDLVANDPMFLGVMEKAKKIILQGMFFYEYMQFLWVNRELLPKTTWVVWGGDLAEAPVDELRINLVQNMGRIIVGSSAEKDLAKTKFNVVADKLSGGPDQQGFALELDSLFINKRKHAGHNILVGHSASKQLNHIEILCLLQKCFGNEDISIYCPLNYGDMQYAESVKLVGKNLFGEKFTSIDKKLDIQQYMTLLNDMDVAIFPQKRQQAFGTMRILLYLGTKIYCEPLAGSSEIIQDAGGIIYDINTIKDISFSEFIINPTIEKNRQAIKPYLDNTIARKNYSDICY</sequence>
<dbReference type="InterPro" id="IPR001173">
    <property type="entry name" value="Glyco_trans_2-like"/>
</dbReference>
<feature type="domain" description="Glycosyltransferase 2-like" evidence="6">
    <location>
        <begin position="9"/>
        <end position="130"/>
    </location>
</feature>
<dbReference type="OrthoDB" id="5379872at2"/>